<dbReference type="InterPro" id="IPR001633">
    <property type="entry name" value="EAL_dom"/>
</dbReference>
<organism evidence="4 5">
    <name type="scientific">Halopseudomonas laoshanensis</name>
    <dbReference type="NCBI Taxonomy" id="2268758"/>
    <lineage>
        <taxon>Bacteria</taxon>
        <taxon>Pseudomonadati</taxon>
        <taxon>Pseudomonadota</taxon>
        <taxon>Gammaproteobacteria</taxon>
        <taxon>Pseudomonadales</taxon>
        <taxon>Pseudomonadaceae</taxon>
        <taxon>Halopseudomonas</taxon>
    </lineage>
</organism>
<feature type="transmembrane region" description="Helical" evidence="1">
    <location>
        <begin position="326"/>
        <end position="345"/>
    </location>
</feature>
<keyword evidence="1" id="KW-1133">Transmembrane helix</keyword>
<dbReference type="OrthoDB" id="6168558at2"/>
<keyword evidence="5" id="KW-1185">Reference proteome</keyword>
<dbReference type="Gene3D" id="3.30.70.270">
    <property type="match status" value="1"/>
</dbReference>
<dbReference type="InterPro" id="IPR000160">
    <property type="entry name" value="GGDEF_dom"/>
</dbReference>
<dbReference type="Pfam" id="PF00990">
    <property type="entry name" value="GGDEF"/>
    <property type="match status" value="1"/>
</dbReference>
<keyword evidence="1" id="KW-0812">Transmembrane</keyword>
<dbReference type="CDD" id="cd12913">
    <property type="entry name" value="PDC1_MCP_like"/>
    <property type="match status" value="1"/>
</dbReference>
<dbReference type="GO" id="GO:0071111">
    <property type="term" value="F:cyclic-guanylate-specific phosphodiesterase activity"/>
    <property type="evidence" value="ECO:0007669"/>
    <property type="project" value="InterPro"/>
</dbReference>
<feature type="domain" description="GGDEF" evidence="3">
    <location>
        <begin position="377"/>
        <end position="518"/>
    </location>
</feature>
<proteinExistence type="predicted"/>
<comment type="caution">
    <text evidence="4">The sequence shown here is derived from an EMBL/GenBank/DDBJ whole genome shotgun (WGS) entry which is preliminary data.</text>
</comment>
<dbReference type="EMBL" id="QOVF01000002">
    <property type="protein sequence ID" value="KAA0694618.1"/>
    <property type="molecule type" value="Genomic_DNA"/>
</dbReference>
<evidence type="ECO:0000259" key="2">
    <source>
        <dbReference type="PROSITE" id="PS50883"/>
    </source>
</evidence>
<dbReference type="Gene3D" id="3.30.450.20">
    <property type="entry name" value="PAS domain"/>
    <property type="match status" value="1"/>
</dbReference>
<evidence type="ECO:0000313" key="4">
    <source>
        <dbReference type="EMBL" id="KAA0694618.1"/>
    </source>
</evidence>
<dbReference type="Proteomes" id="UP000463138">
    <property type="component" value="Unassembled WGS sequence"/>
</dbReference>
<dbReference type="InterPro" id="IPR035919">
    <property type="entry name" value="EAL_sf"/>
</dbReference>
<gene>
    <name evidence="4" type="ORF">DT594_06895</name>
</gene>
<evidence type="ECO:0000313" key="5">
    <source>
        <dbReference type="Proteomes" id="UP000463138"/>
    </source>
</evidence>
<dbReference type="PROSITE" id="PS50887">
    <property type="entry name" value="GGDEF"/>
    <property type="match status" value="1"/>
</dbReference>
<name>A0A7V7GTL9_9GAMM</name>
<dbReference type="PANTHER" id="PTHR33121">
    <property type="entry name" value="CYCLIC DI-GMP PHOSPHODIESTERASE PDEF"/>
    <property type="match status" value="1"/>
</dbReference>
<dbReference type="RefSeq" id="WP_149332021.1">
    <property type="nucleotide sequence ID" value="NZ_QOVF01000002.1"/>
</dbReference>
<dbReference type="Gene3D" id="3.20.20.450">
    <property type="entry name" value="EAL domain"/>
    <property type="match status" value="1"/>
</dbReference>
<reference evidence="4 5" key="1">
    <citation type="submission" date="2018-07" db="EMBL/GenBank/DDBJ databases">
        <title>Pseudomonas laoshanensis sp. nov., isolated from soil.</title>
        <authorList>
            <person name="Sun J."/>
            <person name="Yu L."/>
            <person name="Wang M."/>
            <person name="Zhang C."/>
        </authorList>
    </citation>
    <scope>NUCLEOTIDE SEQUENCE [LARGE SCALE GENOMIC DNA]</scope>
    <source>
        <strain evidence="4 5">Y22</strain>
    </source>
</reference>
<dbReference type="InterPro" id="IPR050706">
    <property type="entry name" value="Cyclic-di-GMP_PDE-like"/>
</dbReference>
<dbReference type="PANTHER" id="PTHR33121:SF70">
    <property type="entry name" value="SIGNALING PROTEIN YKOW"/>
    <property type="match status" value="1"/>
</dbReference>
<protein>
    <submittedName>
        <fullName evidence="4">EAL domain-containing protein</fullName>
    </submittedName>
</protein>
<evidence type="ECO:0000259" key="3">
    <source>
        <dbReference type="PROSITE" id="PS50887"/>
    </source>
</evidence>
<dbReference type="InterPro" id="IPR029787">
    <property type="entry name" value="Nucleotide_cyclase"/>
</dbReference>
<feature type="domain" description="EAL" evidence="2">
    <location>
        <begin position="529"/>
        <end position="773"/>
    </location>
</feature>
<dbReference type="SMART" id="SM00052">
    <property type="entry name" value="EAL"/>
    <property type="match status" value="1"/>
</dbReference>
<dbReference type="SMART" id="SM00267">
    <property type="entry name" value="GGDEF"/>
    <property type="match status" value="1"/>
</dbReference>
<dbReference type="Pfam" id="PF00563">
    <property type="entry name" value="EAL"/>
    <property type="match status" value="1"/>
</dbReference>
<dbReference type="SUPFAM" id="SSF55073">
    <property type="entry name" value="Nucleotide cyclase"/>
    <property type="match status" value="1"/>
</dbReference>
<dbReference type="InterPro" id="IPR043128">
    <property type="entry name" value="Rev_trsase/Diguanyl_cyclase"/>
</dbReference>
<dbReference type="CDD" id="cd01949">
    <property type="entry name" value="GGDEF"/>
    <property type="match status" value="1"/>
</dbReference>
<keyword evidence="1" id="KW-0472">Membrane</keyword>
<accession>A0A7V7GTL9</accession>
<evidence type="ECO:0000256" key="1">
    <source>
        <dbReference type="SAM" id="Phobius"/>
    </source>
</evidence>
<dbReference type="NCBIfam" id="TIGR00254">
    <property type="entry name" value="GGDEF"/>
    <property type="match status" value="1"/>
</dbReference>
<dbReference type="SUPFAM" id="SSF141868">
    <property type="entry name" value="EAL domain-like"/>
    <property type="match status" value="1"/>
</dbReference>
<dbReference type="CDD" id="cd01948">
    <property type="entry name" value="EAL"/>
    <property type="match status" value="1"/>
</dbReference>
<sequence length="773" mass="86737">MLSIQRSIMLTLSLLVALFILGMWLMSSLNLGFAQGAMSELRQRQITDTFYANLGRINAHHHQMEQNTEDLARLGELYHRLYPSPGRFSAVQLRLSLKQTLADFPDAYGSAILYAPGAIGQTAFGMRAYRDASEIRTESAGTDFHTRDWYKTIVRDLSEDGSLVRSYHWTSAYYKNDTGNAVISLSTLMHSDDGQPLGIAVTDWGTDEVVGLVSRVNVTPGTFSFLLDKENRNLSSLALAENVQLAQRLIESITSGKLQTLLPEKGPDSTRRQSASAMQQLKLTVDEEDYALFFSYTQAGMVFGIGVPQKEIDAVLTPMRDSNLRIVALIGSVLLLLSALILYMVGSTLRQLRTLYTDPLTGLPNRERLLVDLSTTRAASLILLNIDDFKELNDFYGHQCGDHVIKLLAQALQRYLKLQPNGASRRLYRMPADELAIWIPGEHSDAHLQAKLDKLMTFVGELRIDWEGQNISLHVSMGLASTRLPDGNQLPAELLLPSANIALKQARLTQNSYLIYDPVHRARENYEYNLIWANKLRTALDEKRIVPFFQPIIDVHTGRILKFECLARMIDEAGEPISPAQFLPVAKKIRLYRYITRCMVEQCFARFADNHYEFSLNLSCEDLLDPQLCAEIISRLQNSGMGDRVIFEILESEGIENYESVRLFIDKVKALGCRIAIDDFGTGYSNFEHLLRLNVDLIKIDGSLIRQLDTDPNAVTLTRGIVRFASELGMQTVAEFVHSPTIYDHVKTLGIDYAQGACIGMPAAALVTEINLR</sequence>
<dbReference type="AlphaFoldDB" id="A0A7V7GTL9"/>
<dbReference type="PROSITE" id="PS50883">
    <property type="entry name" value="EAL"/>
    <property type="match status" value="1"/>
</dbReference>
<dbReference type="Pfam" id="PF22673">
    <property type="entry name" value="MCP-like_PDC_1"/>
    <property type="match status" value="1"/>
</dbReference>